<keyword evidence="3 6" id="KW-0812">Transmembrane</keyword>
<keyword evidence="7" id="KW-0282">Flagellum</keyword>
<keyword evidence="2" id="KW-1003">Cell membrane</keyword>
<feature type="transmembrane region" description="Helical" evidence="6">
    <location>
        <begin position="37"/>
        <end position="56"/>
    </location>
</feature>
<reference evidence="7 8" key="1">
    <citation type="submission" date="2021-02" db="EMBL/GenBank/DDBJ databases">
        <title>De Novo genome assembly of isolated myxobacteria.</title>
        <authorList>
            <person name="Stevens D.C."/>
        </authorList>
    </citation>
    <scope>NUCLEOTIDE SEQUENCE [LARGE SCALE GENOMIC DNA]</scope>
    <source>
        <strain evidence="7 8">SCHIC003</strain>
    </source>
</reference>
<sequence>MRSRRPSFSPRARLQVATLLVLGLALLGPVGGVSMVATARWLLVVGALCGLGWWWFRRGATTPREVRAERMRVISREGLSPRCGIALVEVEGRGFLVAFGDAFAEVHPLQESAEVFTRPLAQARRPRPGRVSRKGARS</sequence>
<dbReference type="Pfam" id="PF04347">
    <property type="entry name" value="FliO"/>
    <property type="match status" value="1"/>
</dbReference>
<evidence type="ECO:0000313" key="8">
    <source>
        <dbReference type="Proteomes" id="UP000663090"/>
    </source>
</evidence>
<evidence type="ECO:0000256" key="2">
    <source>
        <dbReference type="ARBA" id="ARBA00022475"/>
    </source>
</evidence>
<keyword evidence="5 6" id="KW-0472">Membrane</keyword>
<dbReference type="Proteomes" id="UP000663090">
    <property type="component" value="Chromosome"/>
</dbReference>
<keyword evidence="7" id="KW-0969">Cilium</keyword>
<evidence type="ECO:0000256" key="5">
    <source>
        <dbReference type="ARBA" id="ARBA00023136"/>
    </source>
</evidence>
<evidence type="ECO:0000256" key="1">
    <source>
        <dbReference type="ARBA" id="ARBA00004236"/>
    </source>
</evidence>
<comment type="subcellular location">
    <subcellularLocation>
        <location evidence="1">Cell membrane</location>
    </subcellularLocation>
</comment>
<accession>A0ABX7NI27</accession>
<keyword evidence="7" id="KW-0966">Cell projection</keyword>
<dbReference type="EMBL" id="CP071091">
    <property type="protein sequence ID" value="QSQ18527.1"/>
    <property type="molecule type" value="Genomic_DNA"/>
</dbReference>
<evidence type="ECO:0000313" key="7">
    <source>
        <dbReference type="EMBL" id="QSQ18527.1"/>
    </source>
</evidence>
<name>A0ABX7NI27_9BACT</name>
<proteinExistence type="predicted"/>
<gene>
    <name evidence="7" type="ORF">JY572_35810</name>
</gene>
<dbReference type="InterPro" id="IPR022781">
    <property type="entry name" value="Flagellar_biosynth_FliO"/>
</dbReference>
<evidence type="ECO:0000256" key="3">
    <source>
        <dbReference type="ARBA" id="ARBA00022692"/>
    </source>
</evidence>
<evidence type="ECO:0000256" key="6">
    <source>
        <dbReference type="SAM" id="Phobius"/>
    </source>
</evidence>
<evidence type="ECO:0000256" key="4">
    <source>
        <dbReference type="ARBA" id="ARBA00022989"/>
    </source>
</evidence>
<protein>
    <submittedName>
        <fullName evidence="7">Flagellar biosynthetic protein FliO</fullName>
    </submittedName>
</protein>
<keyword evidence="4 6" id="KW-1133">Transmembrane helix</keyword>
<keyword evidence="8" id="KW-1185">Reference proteome</keyword>
<organism evidence="7 8">
    <name type="scientific">Myxococcus landrumensis</name>
    <dbReference type="NCBI Taxonomy" id="2813577"/>
    <lineage>
        <taxon>Bacteria</taxon>
        <taxon>Pseudomonadati</taxon>
        <taxon>Myxococcota</taxon>
        <taxon>Myxococcia</taxon>
        <taxon>Myxococcales</taxon>
        <taxon>Cystobacterineae</taxon>
        <taxon>Myxococcaceae</taxon>
        <taxon>Myxococcus</taxon>
    </lineage>
</organism>